<proteinExistence type="predicted"/>
<evidence type="ECO:0000256" key="3">
    <source>
        <dbReference type="ARBA" id="ARBA00022729"/>
    </source>
</evidence>
<evidence type="ECO:0000256" key="1">
    <source>
        <dbReference type="ARBA" id="ARBA00004613"/>
    </source>
</evidence>
<comment type="cofactor">
    <cofactor evidence="9 10">
        <name>Zn(2+)</name>
        <dbReference type="ChEBI" id="CHEBI:29105"/>
    </cofactor>
    <text evidence="9 10">Binds 1 zinc ion per subunit.</text>
</comment>
<comment type="subcellular location">
    <subcellularLocation>
        <location evidence="1 7">Secreted</location>
    </subcellularLocation>
</comment>
<dbReference type="PRINTS" id="PR00480">
    <property type="entry name" value="ASTACIN"/>
</dbReference>
<keyword evidence="9 10" id="KW-0482">Metalloprotease</keyword>
<dbReference type="CDD" id="cd04280">
    <property type="entry name" value="ZnMc_astacin_like"/>
    <property type="match status" value="1"/>
</dbReference>
<dbReference type="PROSITE" id="PS51864">
    <property type="entry name" value="ASTACIN"/>
    <property type="match status" value="1"/>
</dbReference>
<accession>A0A8S1HCM3</accession>
<feature type="binding site" evidence="9">
    <location>
        <position position="255"/>
    </location>
    <ligand>
        <name>Zn(2+)</name>
        <dbReference type="ChEBI" id="CHEBI:29105"/>
        <note>catalytic</note>
    </ligand>
</feature>
<evidence type="ECO:0000256" key="6">
    <source>
        <dbReference type="ARBA" id="ARBA00023180"/>
    </source>
</evidence>
<dbReference type="InterPro" id="IPR017050">
    <property type="entry name" value="Metallopeptidase_nem"/>
</dbReference>
<dbReference type="GO" id="GO:0008270">
    <property type="term" value="F:zinc ion binding"/>
    <property type="evidence" value="ECO:0007669"/>
    <property type="project" value="UniProtKB-UniRule"/>
</dbReference>
<evidence type="ECO:0000256" key="10">
    <source>
        <dbReference type="RuleBase" id="RU361183"/>
    </source>
</evidence>
<feature type="binding site" evidence="9">
    <location>
        <position position="249"/>
    </location>
    <ligand>
        <name>Zn(2+)</name>
        <dbReference type="ChEBI" id="CHEBI:29105"/>
        <note>catalytic</note>
    </ligand>
</feature>
<keyword evidence="3 7" id="KW-0732">Signal</keyword>
<keyword evidence="2 7" id="KW-0964">Secreted</keyword>
<dbReference type="AlphaFoldDB" id="A0A8S1HCM3"/>
<keyword evidence="4" id="KW-0865">Zymogen</keyword>
<dbReference type="Gene3D" id="3.40.390.10">
    <property type="entry name" value="Collagenase (Catalytic Domain)"/>
    <property type="match status" value="1"/>
</dbReference>
<evidence type="ECO:0000256" key="8">
    <source>
        <dbReference type="PROSITE-ProRule" id="PRU00059"/>
    </source>
</evidence>
<gene>
    <name evidence="13" type="ORF">CAUJ_LOCUS9333</name>
</gene>
<feature type="domain" description="CUB" evidence="11">
    <location>
        <begin position="362"/>
        <end position="480"/>
    </location>
</feature>
<reference evidence="13" key="1">
    <citation type="submission" date="2020-10" db="EMBL/GenBank/DDBJ databases">
        <authorList>
            <person name="Kikuchi T."/>
        </authorList>
    </citation>
    <scope>NUCLEOTIDE SEQUENCE</scope>
    <source>
        <strain evidence="13">NKZ352</strain>
    </source>
</reference>
<keyword evidence="14" id="KW-1185">Reference proteome</keyword>
<dbReference type="PROSITE" id="PS01180">
    <property type="entry name" value="CUB"/>
    <property type="match status" value="1"/>
</dbReference>
<evidence type="ECO:0000256" key="7">
    <source>
        <dbReference type="PIRNR" id="PIRNR036365"/>
    </source>
</evidence>
<keyword evidence="9 10" id="KW-0479">Metal-binding</keyword>
<keyword evidence="9 10" id="KW-0645">Protease</keyword>
<keyword evidence="9 10" id="KW-0378">Hydrolase</keyword>
<dbReference type="PANTHER" id="PTHR10127">
    <property type="entry name" value="DISCOIDIN, CUB, EGF, LAMININ , AND ZINC METALLOPROTEASE DOMAIN CONTAINING"/>
    <property type="match status" value="1"/>
</dbReference>
<protein>
    <recommendedName>
        <fullName evidence="7">Zinc metalloproteinase</fullName>
    </recommendedName>
</protein>
<dbReference type="Proteomes" id="UP000835052">
    <property type="component" value="Unassembled WGS sequence"/>
</dbReference>
<comment type="caution">
    <text evidence="8">Lacks conserved residue(s) required for the propagation of feature annotation.</text>
</comment>
<organism evidence="13 14">
    <name type="scientific">Caenorhabditis auriculariae</name>
    <dbReference type="NCBI Taxonomy" id="2777116"/>
    <lineage>
        <taxon>Eukaryota</taxon>
        <taxon>Metazoa</taxon>
        <taxon>Ecdysozoa</taxon>
        <taxon>Nematoda</taxon>
        <taxon>Chromadorea</taxon>
        <taxon>Rhabditida</taxon>
        <taxon>Rhabditina</taxon>
        <taxon>Rhabditomorpha</taxon>
        <taxon>Rhabditoidea</taxon>
        <taxon>Rhabditidae</taxon>
        <taxon>Peloderinae</taxon>
        <taxon>Caenorhabditis</taxon>
    </lineage>
</organism>
<feature type="chain" id="PRO_5035967564" description="Zinc metalloproteinase" evidence="7 10">
    <location>
        <begin position="17"/>
        <end position="480"/>
    </location>
</feature>
<evidence type="ECO:0000313" key="13">
    <source>
        <dbReference type="EMBL" id="CAD6193414.1"/>
    </source>
</evidence>
<dbReference type="SMART" id="SM00235">
    <property type="entry name" value="ZnMc"/>
    <property type="match status" value="1"/>
</dbReference>
<keyword evidence="5" id="KW-1015">Disulfide bond</keyword>
<dbReference type="GO" id="GO:0018996">
    <property type="term" value="P:molting cycle, collagen and cuticulin-based cuticle"/>
    <property type="evidence" value="ECO:0007669"/>
    <property type="project" value="InterPro"/>
</dbReference>
<dbReference type="InterPro" id="IPR001506">
    <property type="entry name" value="Peptidase_M12A"/>
</dbReference>
<evidence type="ECO:0000259" key="11">
    <source>
        <dbReference type="PROSITE" id="PS01180"/>
    </source>
</evidence>
<feature type="domain" description="Peptidase M12A" evidence="12">
    <location>
        <begin position="155"/>
        <end position="322"/>
    </location>
</feature>
<dbReference type="SUPFAM" id="SSF55486">
    <property type="entry name" value="Metalloproteases ('zincins'), catalytic domain"/>
    <property type="match status" value="1"/>
</dbReference>
<comment type="caution">
    <text evidence="13">The sequence shown here is derived from an EMBL/GenBank/DDBJ whole genome shotgun (WGS) entry which is preliminary data.</text>
</comment>
<dbReference type="InterPro" id="IPR000859">
    <property type="entry name" value="CUB_dom"/>
</dbReference>
<evidence type="ECO:0000256" key="2">
    <source>
        <dbReference type="ARBA" id="ARBA00022525"/>
    </source>
</evidence>
<dbReference type="OrthoDB" id="5785852at2759"/>
<dbReference type="PANTHER" id="PTHR10127:SF831">
    <property type="entry name" value="ZINC METALLOPROTEINASE NAS-37"/>
    <property type="match status" value="1"/>
</dbReference>
<feature type="signal peptide" evidence="7 10">
    <location>
        <begin position="1"/>
        <end position="16"/>
    </location>
</feature>
<dbReference type="PIRSF" id="PIRSF036365">
    <property type="entry name" value="Astacin_nematoda"/>
    <property type="match status" value="1"/>
</dbReference>
<feature type="active site" evidence="9">
    <location>
        <position position="246"/>
    </location>
</feature>
<dbReference type="GO" id="GO:0004222">
    <property type="term" value="F:metalloendopeptidase activity"/>
    <property type="evidence" value="ECO:0007669"/>
    <property type="project" value="UniProtKB-UniRule"/>
</dbReference>
<evidence type="ECO:0000259" key="12">
    <source>
        <dbReference type="PROSITE" id="PS51864"/>
    </source>
</evidence>
<evidence type="ECO:0000256" key="9">
    <source>
        <dbReference type="PROSITE-ProRule" id="PRU01211"/>
    </source>
</evidence>
<dbReference type="InterPro" id="IPR024079">
    <property type="entry name" value="MetalloPept_cat_dom_sf"/>
</dbReference>
<keyword evidence="9 10" id="KW-0862">Zinc</keyword>
<dbReference type="InterPro" id="IPR006026">
    <property type="entry name" value="Peptidase_Metallo"/>
</dbReference>
<dbReference type="Pfam" id="PF01400">
    <property type="entry name" value="Astacin"/>
    <property type="match status" value="1"/>
</dbReference>
<evidence type="ECO:0000256" key="5">
    <source>
        <dbReference type="ARBA" id="ARBA00023157"/>
    </source>
</evidence>
<dbReference type="InterPro" id="IPR034035">
    <property type="entry name" value="Astacin-like_dom"/>
</dbReference>
<evidence type="ECO:0000313" key="14">
    <source>
        <dbReference type="Proteomes" id="UP000835052"/>
    </source>
</evidence>
<keyword evidence="6" id="KW-0325">Glycoprotein</keyword>
<dbReference type="GO" id="GO:0005576">
    <property type="term" value="C:extracellular region"/>
    <property type="evidence" value="ECO:0007669"/>
    <property type="project" value="UniProtKB-SubCell"/>
</dbReference>
<dbReference type="EMBL" id="CAJGYM010000035">
    <property type="protein sequence ID" value="CAD6193414.1"/>
    <property type="molecule type" value="Genomic_DNA"/>
</dbReference>
<name>A0A8S1HCM3_9PELO</name>
<dbReference type="GO" id="GO:0006508">
    <property type="term" value="P:proteolysis"/>
    <property type="evidence" value="ECO:0007669"/>
    <property type="project" value="UniProtKB-KW"/>
</dbReference>
<evidence type="ECO:0000256" key="4">
    <source>
        <dbReference type="ARBA" id="ARBA00023145"/>
    </source>
</evidence>
<feature type="binding site" evidence="9">
    <location>
        <position position="245"/>
    </location>
    <ligand>
        <name>Zn(2+)</name>
        <dbReference type="ChEBI" id="CHEBI:29105"/>
        <note>catalytic</note>
    </ligand>
</feature>
<sequence length="480" mass="54439">MRALLIILAVLPEVEAGFFRNLLEADSREQTDVFNQAKKEIQDRREKLREKLKVGFHGVDPEARRKRLQALRNRTRHRMELNWTPEKQAEIEMLRAKIPKVTVDLTPNGQEDDLFKLNEKKGVSEYMFQGDINLEEDQMLVMEEAEESNSSRSKRQVSTRARKWPNGIVYYHIDASINARKRASISAALDYISSRTCISFRQDSTAANRVKVVSGDGCYSYVGMTGGEQILSLGDGCEVIGTVAHEFAHALGVWHTQMRFDRDTYVTIDLSSVDNRKEQIRFTSSGGKPSVVPKDVAYIFTMGSRQISFYDIQNLNTAYSCPKCPNKLNCSNGGYQNPKVCNECICPLGYAGIFCLQRPTGCGESLNASKTWTSKTFIFGDPTNSRSTRDDFTYCNHLINAPTGTKVEVKITSMYNSQCNYGCAFNGIEIKTNSDQKIVNPRICCPQYNNVIFQSALNPTPIVSYNRFYYTSFTIEFRYI</sequence>